<dbReference type="Proteomes" id="UP000194903">
    <property type="component" value="Unassembled WGS sequence"/>
</dbReference>
<dbReference type="PANTHER" id="PTHR10434">
    <property type="entry name" value="1-ACYL-SN-GLYCEROL-3-PHOSPHATE ACYLTRANSFERASE"/>
    <property type="match status" value="1"/>
</dbReference>
<evidence type="ECO:0000259" key="3">
    <source>
        <dbReference type="SMART" id="SM00563"/>
    </source>
</evidence>
<name>A0A252F5J3_9FIRM</name>
<reference evidence="4 5" key="1">
    <citation type="submission" date="2017-05" db="EMBL/GenBank/DDBJ databases">
        <title>Butyricicoccus porcorum sp. nov. a butyrate-producing bacterium from the swine intestinal tract.</title>
        <authorList>
            <person name="Trachsel J."/>
            <person name="Humphrey S."/>
            <person name="Allen H.K."/>
        </authorList>
    </citation>
    <scope>NUCLEOTIDE SEQUENCE [LARGE SCALE GENOMIC DNA]</scope>
    <source>
        <strain evidence="4">BB10</strain>
    </source>
</reference>
<gene>
    <name evidence="4" type="ORF">CBW42_04995</name>
</gene>
<dbReference type="AlphaFoldDB" id="A0A252F5J3"/>
<dbReference type="SMART" id="SM00563">
    <property type="entry name" value="PlsC"/>
    <property type="match status" value="1"/>
</dbReference>
<evidence type="ECO:0000313" key="4">
    <source>
        <dbReference type="EMBL" id="OUM20940.1"/>
    </source>
</evidence>
<evidence type="ECO:0000256" key="1">
    <source>
        <dbReference type="ARBA" id="ARBA00022679"/>
    </source>
</evidence>
<organism evidence="4 5">
    <name type="scientific">Butyricicoccus porcorum</name>
    <dbReference type="NCBI Taxonomy" id="1945634"/>
    <lineage>
        <taxon>Bacteria</taxon>
        <taxon>Bacillati</taxon>
        <taxon>Bacillota</taxon>
        <taxon>Clostridia</taxon>
        <taxon>Eubacteriales</taxon>
        <taxon>Butyricicoccaceae</taxon>
        <taxon>Butyricicoccus</taxon>
    </lineage>
</organism>
<evidence type="ECO:0000256" key="2">
    <source>
        <dbReference type="ARBA" id="ARBA00023315"/>
    </source>
</evidence>
<dbReference type="EMBL" id="NHOC01000004">
    <property type="protein sequence ID" value="OUM20940.1"/>
    <property type="molecule type" value="Genomic_DNA"/>
</dbReference>
<dbReference type="PANTHER" id="PTHR10434:SF11">
    <property type="entry name" value="1-ACYL-SN-GLYCEROL-3-PHOSPHATE ACYLTRANSFERASE"/>
    <property type="match status" value="1"/>
</dbReference>
<evidence type="ECO:0000313" key="5">
    <source>
        <dbReference type="Proteomes" id="UP000194903"/>
    </source>
</evidence>
<sequence length="195" mass="21945">MKYHRRFQWLAIPFVTLYDHIKYDYHVVGRENIPEGGCVVVANHSQWADPTMVATALGNKHDFAAMAKKELFDIKGLSPLITALGAFPVDRSRADINAIKLALKAVRDGRKLLIFPEGTTKHKEGDEAKEGAARIALKTGAPILPIYIPENKKFRSKVCVIIGEPFVPEPTRSKEGYRELADEIMRRIYALKETD</sequence>
<proteinExistence type="predicted"/>
<dbReference type="InterPro" id="IPR002123">
    <property type="entry name" value="Plipid/glycerol_acylTrfase"/>
</dbReference>
<dbReference type="GO" id="GO:0003841">
    <property type="term" value="F:1-acylglycerol-3-phosphate O-acyltransferase activity"/>
    <property type="evidence" value="ECO:0007669"/>
    <property type="project" value="TreeGrafter"/>
</dbReference>
<dbReference type="Pfam" id="PF01553">
    <property type="entry name" value="Acyltransferase"/>
    <property type="match status" value="1"/>
</dbReference>
<dbReference type="RefSeq" id="WP_087018360.1">
    <property type="nucleotide sequence ID" value="NZ_CP178353.1"/>
</dbReference>
<keyword evidence="5" id="KW-1185">Reference proteome</keyword>
<accession>A0A252F5J3</accession>
<feature type="domain" description="Phospholipid/glycerol acyltransferase" evidence="3">
    <location>
        <begin position="38"/>
        <end position="151"/>
    </location>
</feature>
<dbReference type="GO" id="GO:0006654">
    <property type="term" value="P:phosphatidic acid biosynthetic process"/>
    <property type="evidence" value="ECO:0007669"/>
    <property type="project" value="TreeGrafter"/>
</dbReference>
<keyword evidence="1" id="KW-0808">Transferase</keyword>
<dbReference type="CDD" id="cd07989">
    <property type="entry name" value="LPLAT_AGPAT-like"/>
    <property type="match status" value="1"/>
</dbReference>
<dbReference type="SUPFAM" id="SSF69593">
    <property type="entry name" value="Glycerol-3-phosphate (1)-acyltransferase"/>
    <property type="match status" value="1"/>
</dbReference>
<comment type="caution">
    <text evidence="4">The sequence shown here is derived from an EMBL/GenBank/DDBJ whole genome shotgun (WGS) entry which is preliminary data.</text>
</comment>
<protein>
    <recommendedName>
        <fullName evidence="3">Phospholipid/glycerol acyltransferase domain-containing protein</fullName>
    </recommendedName>
</protein>
<keyword evidence="2" id="KW-0012">Acyltransferase</keyword>
<dbReference type="OrthoDB" id="9803035at2"/>